<keyword evidence="3 4" id="KW-0720">Serine protease</keyword>
<dbReference type="EC" id="3.4.21.-" evidence="4"/>
<gene>
    <name evidence="5" type="ORF">CON73_15790</name>
</gene>
<organism evidence="5 6">
    <name type="scientific">Bacillus toyonensis</name>
    <dbReference type="NCBI Taxonomy" id="155322"/>
    <lineage>
        <taxon>Bacteria</taxon>
        <taxon>Bacillati</taxon>
        <taxon>Bacillota</taxon>
        <taxon>Bacilli</taxon>
        <taxon>Bacillales</taxon>
        <taxon>Bacillaceae</taxon>
        <taxon>Bacillus</taxon>
        <taxon>Bacillus cereus group</taxon>
    </lineage>
</organism>
<dbReference type="GO" id="GO:0006508">
    <property type="term" value="P:proteolysis"/>
    <property type="evidence" value="ECO:0007669"/>
    <property type="project" value="UniProtKB-KW"/>
</dbReference>
<dbReference type="EMBL" id="NVOI01000059">
    <property type="protein sequence ID" value="PGG90675.1"/>
    <property type="molecule type" value="Genomic_DNA"/>
</dbReference>
<comment type="similarity">
    <text evidence="4">Belongs to the peptidase S1B family.</text>
</comment>
<proteinExistence type="inferred from homology"/>
<evidence type="ECO:0000313" key="6">
    <source>
        <dbReference type="Proteomes" id="UP000225320"/>
    </source>
</evidence>
<dbReference type="GO" id="GO:0008236">
    <property type="term" value="F:serine-type peptidase activity"/>
    <property type="evidence" value="ECO:0007669"/>
    <property type="project" value="UniProtKB-KW"/>
</dbReference>
<protein>
    <recommendedName>
        <fullName evidence="4">Serine protease</fullName>
        <ecNumber evidence="4">3.4.21.-</ecNumber>
    </recommendedName>
</protein>
<evidence type="ECO:0000313" key="5">
    <source>
        <dbReference type="EMBL" id="PGG90675.1"/>
    </source>
</evidence>
<dbReference type="Proteomes" id="UP000225320">
    <property type="component" value="Unassembled WGS sequence"/>
</dbReference>
<dbReference type="AlphaFoldDB" id="A0A2B5AKZ7"/>
<dbReference type="InterPro" id="IPR043504">
    <property type="entry name" value="Peptidase_S1_PA_chymotrypsin"/>
</dbReference>
<dbReference type="InterPro" id="IPR008256">
    <property type="entry name" value="Peptidase_S1B"/>
</dbReference>
<dbReference type="Gene3D" id="2.40.10.10">
    <property type="entry name" value="Trypsin-like serine proteases"/>
    <property type="match status" value="1"/>
</dbReference>
<reference evidence="5 6" key="1">
    <citation type="submission" date="2017-09" db="EMBL/GenBank/DDBJ databases">
        <title>Large-scale bioinformatics analysis of Bacillus genomes uncovers conserved roles of natural products in bacterial physiology.</title>
        <authorList>
            <consortium name="Agbiome Team Llc"/>
            <person name="Bleich R.M."/>
            <person name="Grubbs K.J."/>
            <person name="Santa Maria K.C."/>
            <person name="Allen S.E."/>
            <person name="Farag S."/>
            <person name="Shank E.A."/>
            <person name="Bowers A."/>
        </authorList>
    </citation>
    <scope>NUCLEOTIDE SEQUENCE [LARGE SCALE GENOMIC DNA]</scope>
    <source>
        <strain evidence="5 6">AFS094862</strain>
    </source>
</reference>
<comment type="caution">
    <text evidence="5">The sequence shown here is derived from an EMBL/GenBank/DDBJ whole genome shotgun (WGS) entry which is preliminary data.</text>
</comment>
<name>A0A2B5AKZ7_9BACI</name>
<evidence type="ECO:0000256" key="1">
    <source>
        <dbReference type="ARBA" id="ARBA00022670"/>
    </source>
</evidence>
<sequence length="101" mass="10984">MLFFISHYFCTRTYPGDKAQSTGAVSQWGASGSILQENSSLAFYEIDTYGGQSGSAMLKSLNQIIDVHNGGYDLSGNSVIDSNGGPKWLSLCMTLLHRRVN</sequence>
<keyword evidence="1 4" id="KW-0645">Protease</keyword>
<dbReference type="PRINTS" id="PR00839">
    <property type="entry name" value="V8PROTEASE"/>
</dbReference>
<keyword evidence="2 4" id="KW-0378">Hydrolase</keyword>
<evidence type="ECO:0000256" key="2">
    <source>
        <dbReference type="ARBA" id="ARBA00022801"/>
    </source>
</evidence>
<evidence type="ECO:0000256" key="3">
    <source>
        <dbReference type="ARBA" id="ARBA00022825"/>
    </source>
</evidence>
<evidence type="ECO:0000256" key="4">
    <source>
        <dbReference type="RuleBase" id="RU004296"/>
    </source>
</evidence>
<accession>A0A2B5AKZ7</accession>